<dbReference type="EMBL" id="AGYH01000018">
    <property type="protein sequence ID" value="ENZ46964.1"/>
    <property type="molecule type" value="Genomic_DNA"/>
</dbReference>
<evidence type="ECO:0000313" key="2">
    <source>
        <dbReference type="Proteomes" id="UP000013126"/>
    </source>
</evidence>
<gene>
    <name evidence="1" type="ORF">HMPREF1085_05559</name>
</gene>
<protein>
    <submittedName>
        <fullName evidence="1">Uncharacterized protein</fullName>
    </submittedName>
</protein>
<organism evidence="1 2">
    <name type="scientific">Enterocloster bolteae 90A9</name>
    <dbReference type="NCBI Taxonomy" id="997894"/>
    <lineage>
        <taxon>Bacteria</taxon>
        <taxon>Bacillati</taxon>
        <taxon>Bacillota</taxon>
        <taxon>Clostridia</taxon>
        <taxon>Lachnospirales</taxon>
        <taxon>Lachnospiraceae</taxon>
        <taxon>Enterocloster</taxon>
    </lineage>
</organism>
<dbReference type="AlphaFoldDB" id="R0BPX9"/>
<dbReference type="Proteomes" id="UP000013126">
    <property type="component" value="Unassembled WGS sequence"/>
</dbReference>
<reference evidence="1 2" key="1">
    <citation type="submission" date="2013-01" db="EMBL/GenBank/DDBJ databases">
        <title>The Genome Sequence of Clostridium bolteae 90A9.</title>
        <authorList>
            <consortium name="The Broad Institute Genome Sequencing Platform"/>
            <person name="Earl A."/>
            <person name="Ward D."/>
            <person name="Feldgarden M."/>
            <person name="Gevers D."/>
            <person name="Courvalin P."/>
            <person name="Lambert T."/>
            <person name="Walker B."/>
            <person name="Young S.K."/>
            <person name="Zeng Q."/>
            <person name="Gargeya S."/>
            <person name="Fitzgerald M."/>
            <person name="Haas B."/>
            <person name="Abouelleil A."/>
            <person name="Alvarado L."/>
            <person name="Arachchi H.M."/>
            <person name="Berlin A.M."/>
            <person name="Chapman S.B."/>
            <person name="Dewar J."/>
            <person name="Goldberg J."/>
            <person name="Griggs A."/>
            <person name="Gujja S."/>
            <person name="Hansen M."/>
            <person name="Howarth C."/>
            <person name="Imamovic A."/>
            <person name="Larimer J."/>
            <person name="McCowan C."/>
            <person name="Murphy C."/>
            <person name="Neiman D."/>
            <person name="Pearson M."/>
            <person name="Priest M."/>
            <person name="Roberts A."/>
            <person name="Saif S."/>
            <person name="Shea T."/>
            <person name="Sisk P."/>
            <person name="Sykes S."/>
            <person name="Wortman J."/>
            <person name="Nusbaum C."/>
            <person name="Birren B."/>
        </authorList>
    </citation>
    <scope>NUCLEOTIDE SEQUENCE [LARGE SCALE GENOMIC DNA]</scope>
    <source>
        <strain evidence="1 2">90A9</strain>
    </source>
</reference>
<keyword evidence="2" id="KW-1185">Reference proteome</keyword>
<name>R0BPX9_9FIRM</name>
<comment type="caution">
    <text evidence="1">The sequence shown here is derived from an EMBL/GenBank/DDBJ whole genome shotgun (WGS) entry which is preliminary data.</text>
</comment>
<accession>R0BPX9</accession>
<dbReference type="PATRIC" id="fig|997894.4.peg.5791"/>
<sequence>MGLLSRMGRAAKTLSKYYSPFTWRDKPSIESPINAVHLNHMEDGINEMDNRILILAQDKADAADMANVIIDFTMDDTTGIMTFTRFDGSTFTHDTAVEKIALNCYLEGDSFVLELADGTKQKVSLSKFIDTYTFSSTDRIRFTVNGKNISADIPDGKITLAKLEPTVMSTIRQYTLDAQTSKGVAEQAASTAQGWAIGGTGFEGNNAKYYASKSQRYAVGGVEEGDAKDNAKAYCEAAKGYAEQCAGVTEFDGTATSVKATDTQGLVVAAGADSNAQAMLDALARKVALELVSNTALTTKLADYLKKTDIVQTESTDTNKVPSSAYLKQVKDNIDSNLEWKLNGTYKATDTCPLPEKYNELMIKIYRTSDYAYTCGVNILKAEIGKNTGNWMTGCGRDANGWDVKIVIAITNTIAINSVFINAADNKSNFSFTVYYR</sequence>
<proteinExistence type="predicted"/>
<evidence type="ECO:0000313" key="1">
    <source>
        <dbReference type="EMBL" id="ENZ46964.1"/>
    </source>
</evidence>
<dbReference type="HOGENOM" id="CLU_712741_0_0_9"/>